<name>A0A078AQR6_STYLE</name>
<dbReference type="Gene3D" id="3.90.70.10">
    <property type="entry name" value="Cysteine proteinases"/>
    <property type="match status" value="1"/>
</dbReference>
<evidence type="ECO:0000259" key="2">
    <source>
        <dbReference type="PROSITE" id="PS50235"/>
    </source>
</evidence>
<dbReference type="PANTHER" id="PTHR24006">
    <property type="entry name" value="UBIQUITIN CARBOXYL-TERMINAL HYDROLASE"/>
    <property type="match status" value="1"/>
</dbReference>
<dbReference type="InterPro" id="IPR028889">
    <property type="entry name" value="USP"/>
</dbReference>
<dbReference type="GO" id="GO:0016579">
    <property type="term" value="P:protein deubiquitination"/>
    <property type="evidence" value="ECO:0007669"/>
    <property type="project" value="InterPro"/>
</dbReference>
<dbReference type="PANTHER" id="PTHR24006:SF702">
    <property type="entry name" value="UBIQUITIN CARBOXYL-TERMINAL HYDROLASE 47"/>
    <property type="match status" value="1"/>
</dbReference>
<dbReference type="SUPFAM" id="SSF54001">
    <property type="entry name" value="Cysteine proteinases"/>
    <property type="match status" value="1"/>
</dbReference>
<dbReference type="InterPro" id="IPR038765">
    <property type="entry name" value="Papain-like_cys_pep_sf"/>
</dbReference>
<evidence type="ECO:0000313" key="3">
    <source>
        <dbReference type="EMBL" id="CDW84271.1"/>
    </source>
</evidence>
<dbReference type="EMBL" id="CCKQ01012653">
    <property type="protein sequence ID" value="CDW84271.1"/>
    <property type="molecule type" value="Genomic_DNA"/>
</dbReference>
<dbReference type="OrthoDB" id="289038at2759"/>
<reference evidence="3 4" key="1">
    <citation type="submission" date="2014-06" db="EMBL/GenBank/DDBJ databases">
        <authorList>
            <person name="Swart Estienne"/>
        </authorList>
    </citation>
    <scope>NUCLEOTIDE SEQUENCE [LARGE SCALE GENOMIC DNA]</scope>
    <source>
        <strain evidence="3 4">130c</strain>
    </source>
</reference>
<dbReference type="GO" id="GO:0005829">
    <property type="term" value="C:cytosol"/>
    <property type="evidence" value="ECO:0007669"/>
    <property type="project" value="TreeGrafter"/>
</dbReference>
<dbReference type="GO" id="GO:0004843">
    <property type="term" value="F:cysteine-type deubiquitinase activity"/>
    <property type="evidence" value="ECO:0007669"/>
    <property type="project" value="InterPro"/>
</dbReference>
<gene>
    <name evidence="3" type="primary">Contig14586.g15539</name>
    <name evidence="3" type="ORF">STYLEM_13330</name>
</gene>
<accession>A0A078AQR6</accession>
<dbReference type="InterPro" id="IPR018200">
    <property type="entry name" value="USP_CS"/>
</dbReference>
<dbReference type="OMA" id="GHESTWI"/>
<feature type="compositionally biased region" description="Low complexity" evidence="1">
    <location>
        <begin position="410"/>
        <end position="431"/>
    </location>
</feature>
<dbReference type="AlphaFoldDB" id="A0A078AQR6"/>
<dbReference type="InterPro" id="IPR001394">
    <property type="entry name" value="Peptidase_C19_UCH"/>
</dbReference>
<dbReference type="PROSITE" id="PS50235">
    <property type="entry name" value="USP_3"/>
    <property type="match status" value="1"/>
</dbReference>
<feature type="compositionally biased region" description="Basic and acidic residues" evidence="1">
    <location>
        <begin position="1208"/>
        <end position="1218"/>
    </location>
</feature>
<proteinExistence type="predicted"/>
<feature type="compositionally biased region" description="Low complexity" evidence="1">
    <location>
        <begin position="389"/>
        <end position="398"/>
    </location>
</feature>
<keyword evidence="3" id="KW-0378">Hydrolase</keyword>
<dbReference type="Pfam" id="PF00443">
    <property type="entry name" value="UCH"/>
    <property type="match status" value="1"/>
</dbReference>
<feature type="compositionally biased region" description="Basic and acidic residues" evidence="1">
    <location>
        <begin position="1169"/>
        <end position="1179"/>
    </location>
</feature>
<feature type="compositionally biased region" description="Basic and acidic residues" evidence="1">
    <location>
        <begin position="1227"/>
        <end position="1241"/>
    </location>
</feature>
<protein>
    <submittedName>
        <fullName evidence="3">Ubiquitin carboxyl-terminal hydrolase 40</fullName>
    </submittedName>
</protein>
<feature type="region of interest" description="Disordered" evidence="1">
    <location>
        <begin position="1169"/>
        <end position="1241"/>
    </location>
</feature>
<dbReference type="PROSITE" id="PS00973">
    <property type="entry name" value="USP_2"/>
    <property type="match status" value="1"/>
</dbReference>
<organism evidence="3 4">
    <name type="scientific">Stylonychia lemnae</name>
    <name type="common">Ciliate</name>
    <dbReference type="NCBI Taxonomy" id="5949"/>
    <lineage>
        <taxon>Eukaryota</taxon>
        <taxon>Sar</taxon>
        <taxon>Alveolata</taxon>
        <taxon>Ciliophora</taxon>
        <taxon>Intramacronucleata</taxon>
        <taxon>Spirotrichea</taxon>
        <taxon>Stichotrichia</taxon>
        <taxon>Sporadotrichida</taxon>
        <taxon>Oxytrichidae</taxon>
        <taxon>Stylonychinae</taxon>
        <taxon>Stylonychia</taxon>
    </lineage>
</organism>
<dbReference type="Pfam" id="PF25822">
    <property type="entry name" value="UBL_USP40"/>
    <property type="match status" value="1"/>
</dbReference>
<feature type="region of interest" description="Disordered" evidence="1">
    <location>
        <begin position="383"/>
        <end position="438"/>
    </location>
</feature>
<dbReference type="Proteomes" id="UP000039865">
    <property type="component" value="Unassembled WGS sequence"/>
</dbReference>
<evidence type="ECO:0000313" key="4">
    <source>
        <dbReference type="Proteomes" id="UP000039865"/>
    </source>
</evidence>
<keyword evidence="4" id="KW-1185">Reference proteome</keyword>
<evidence type="ECO:0000256" key="1">
    <source>
        <dbReference type="SAM" id="MobiDB-lite"/>
    </source>
</evidence>
<dbReference type="InterPro" id="IPR057763">
    <property type="entry name" value="UBL_USP40"/>
</dbReference>
<dbReference type="InterPro" id="IPR050164">
    <property type="entry name" value="Peptidase_C19"/>
</dbReference>
<dbReference type="GO" id="GO:0005634">
    <property type="term" value="C:nucleus"/>
    <property type="evidence" value="ECO:0007669"/>
    <property type="project" value="TreeGrafter"/>
</dbReference>
<sequence length="1241" mass="145616">MIGLNEMFFEEGDQDIGTSQAVYSSSYKGLPFQFNIIFNSETQELCRKLRITTYAKAEKQIYSIPYTSAQISNISVAIMCKKFSIDVNYQDGDIETPSSFLSGKRREILFNIQKLFVLLQEEDSRAITTQELTKAFGWDNNEELQQQDVQELNRVLFDIVERSLKDTAYEALIDQLYRGNLSHLIICQKCNTPRVREEKFLDLLVQVKNCKDICESLQKFFAFDKLDGDNQLFCDHCNEKTDTLKGQRITKLPPILTICLARFDIDYTKWERIKVNDRFEYPLEIDLKDFVEPDALPLQADTVYELKSIIIHRGGAYGGHYYAYIQDELQEGDWHLQMPEQFSKEPKVVEKVKYDPKKFMTEEQIKAEEEAKLNQADAAITIDIETDNQENSNNNKQNKGGKGGKKQKGNNKQQQNQKKNQNKTNNQQQQQKKNEKKEIEVEYNYDECDFPIPYSDRRLINNWYDFNDSQVTPLLPGKLQSQFGGSSENAYMLVYRQRCISLDLALQQRPEHQDFFQIDPENYLVSYVEDSKFDEQGFRIRVKFTDTVQEVRDQIASQLGFSDFNAFEVERVRNGNCQLLQNWAILDPNAQLQDTKITHLSTWMIVKDEIAIKRLQQVSGENIQPIKLRLRFYGEEFEQKLYNNTTIADFLNIVESTTSIPVAQICLKVVEDTVIRRIDRQLKNADNPNILNTLRDLKIVDNAAILVEMKDESQVSQEEDEIKQSLSHALKDKDEVNVDDTENIRTVIVNLEYNESDFTRYQINIDWSLQQLNEFIVEQQKLEQPQRMRNLTTSRLFVKEELETQLRNYPDFQTGGARIQMEAGRYPSFQEIVIKAVVYKQEDILKQFYFPINNSVQECKEMMCKEFNIDPTKHTLYRIDHLEEPAFPLRREKQEIVKCHVSSGDLLIIKSDSILSAEEKLVLHIHMTMTGQSDDSQYIDKLEVHRDYTLKDLKDIVLSMPQFDFAKNYVIYDFYNILQNGDQIRVREKQSNMFFGKIFRDQNKSLKQLQITNNSQIVIQVLREPEELDPNTMILLISRRDVTLRTYSQQVEFKFKSQNGIPLIADLEKQCREFYQINDDESISIAKYFPHKFEWKKFDKEEEVVEKKKKGKQVTLKMAVQDLRKLPFFMKDGDIIGVRFESENADGQDDFQTETDKVLREEFMIRKEQERIEREKEQKSSQGKSKRQEGPGIYIRLEEDYPMAELFVDNKDDTKVEDQPEIEQLDSEQKTDDDAPLDKQE</sequence>
<dbReference type="InParanoid" id="A0A078AQR6"/>
<feature type="domain" description="USP" evidence="2">
    <location>
        <begin position="56"/>
        <end position="498"/>
    </location>
</feature>